<dbReference type="AlphaFoldDB" id="A0A2A2TB28"/>
<dbReference type="EMBL" id="NTFS01000519">
    <property type="protein sequence ID" value="PAX49823.1"/>
    <property type="molecule type" value="Genomic_DNA"/>
</dbReference>
<gene>
    <name evidence="2" type="ORF">CK510_27575</name>
</gene>
<comment type="caution">
    <text evidence="2">The sequence shown here is derived from an EMBL/GenBank/DDBJ whole genome shotgun (WGS) entry which is preliminary data.</text>
</comment>
<name>A0A2A2TB28_9CYAN</name>
<evidence type="ECO:0000313" key="3">
    <source>
        <dbReference type="Proteomes" id="UP000218238"/>
    </source>
</evidence>
<evidence type="ECO:0000256" key="1">
    <source>
        <dbReference type="SAM" id="MobiDB-lite"/>
    </source>
</evidence>
<keyword evidence="3" id="KW-1185">Reference proteome</keyword>
<feature type="region of interest" description="Disordered" evidence="1">
    <location>
        <begin position="26"/>
        <end position="46"/>
    </location>
</feature>
<organism evidence="2 3">
    <name type="scientific">Brunnivagina elsteri CCALA 953</name>
    <dbReference type="NCBI Taxonomy" id="987040"/>
    <lineage>
        <taxon>Bacteria</taxon>
        <taxon>Bacillati</taxon>
        <taxon>Cyanobacteriota</taxon>
        <taxon>Cyanophyceae</taxon>
        <taxon>Nostocales</taxon>
        <taxon>Calotrichaceae</taxon>
        <taxon>Brunnivagina</taxon>
    </lineage>
</organism>
<dbReference type="Proteomes" id="UP000218238">
    <property type="component" value="Unassembled WGS sequence"/>
</dbReference>
<proteinExistence type="predicted"/>
<accession>A0A2A2TB28</accession>
<protein>
    <submittedName>
        <fullName evidence="2">Uncharacterized protein</fullName>
    </submittedName>
</protein>
<evidence type="ECO:0000313" key="2">
    <source>
        <dbReference type="EMBL" id="PAX49823.1"/>
    </source>
</evidence>
<sequence>MKGEETFQVSAKRRLRQRHFDEEKLRARVPRVEQTSGTETDTAKWTHPTPTIVENLFLGVPLTRLWEFSV</sequence>
<reference evidence="2 3" key="1">
    <citation type="submission" date="2017-08" db="EMBL/GenBank/DDBJ databases">
        <title>Draft genome sequence of filamentous cyanobacterium Calothrix elsteri CCALA 953.</title>
        <authorList>
            <person name="Gagunashvili A.N."/>
            <person name="Elster J."/>
            <person name="Andresson O.S."/>
        </authorList>
    </citation>
    <scope>NUCLEOTIDE SEQUENCE [LARGE SCALE GENOMIC DNA]</scope>
    <source>
        <strain evidence="2 3">CCALA 953</strain>
    </source>
</reference>